<sequence>MRRLSRRKLFLQGSQDNASRESKMPTSRSLDRVVSGTPNCEMPPPTSVQREHVQSSQVDLRVDVPGTFGNEASNSQDHISSSSHSSTGPMPRLASSNTKKRRRGRTILRNITTLPDDQRIALEWNDRLQPIGENRENFVNYIGIQARNGALVPIHYMDWHEVPQRHKDEAWNLVKFIKLLQKKFVVTEQHKNWVMRKLGDRWRAYRNKLKVDYYDQFDTNKERIRNCPPDVHLDQWKQLVKYFSSDLFQARSGRGKSNRAKHTMVHVCGSKSFAQIREELKNSHPDKREPTRIEVFRATRQKKNGDIPNEDVCRAIRSLDEIEMIDADNSQSSNGHQDALSQVLGAEHSGYARMFGFGPTPSKIWGKKVDRLKMENDKLLRQLEEERAEKEQLKSQQEQLKAQQEQMKAHQDQMESLMTSMMVTLSQNGFINLSSILHGSAPITSQGNNNEGAGASHKQTSQQ</sequence>
<organism evidence="2 3">
    <name type="scientific">Nelumbo nucifera</name>
    <name type="common">Sacred lotus</name>
    <dbReference type="NCBI Taxonomy" id="4432"/>
    <lineage>
        <taxon>Eukaryota</taxon>
        <taxon>Viridiplantae</taxon>
        <taxon>Streptophyta</taxon>
        <taxon>Embryophyta</taxon>
        <taxon>Tracheophyta</taxon>
        <taxon>Spermatophyta</taxon>
        <taxon>Magnoliopsida</taxon>
        <taxon>Proteales</taxon>
        <taxon>Nelumbonaceae</taxon>
        <taxon>Nelumbo</taxon>
    </lineage>
</organism>
<dbReference type="PANTHER" id="PTHR33144">
    <property type="entry name" value="OS10G0409366 PROTEIN-RELATED"/>
    <property type="match status" value="1"/>
</dbReference>
<dbReference type="GeneID" id="104595071"/>
<dbReference type="AlphaFoldDB" id="A0A1U7ZXQ3"/>
<evidence type="ECO:0000313" key="3">
    <source>
        <dbReference type="RefSeq" id="XP_010253944.1"/>
    </source>
</evidence>
<reference evidence="3 4" key="1">
    <citation type="submission" date="2025-04" db="UniProtKB">
        <authorList>
            <consortium name="RefSeq"/>
        </authorList>
    </citation>
    <scope>IDENTIFICATION</scope>
</reference>
<dbReference type="PANTHER" id="PTHR33144:SF45">
    <property type="entry name" value="TRANSPOSASE TNP1_EN_SPM-LIKE DOMAIN-CONTAINING PROTEIN"/>
    <property type="match status" value="1"/>
</dbReference>
<evidence type="ECO:0000313" key="2">
    <source>
        <dbReference type="Proteomes" id="UP000189703"/>
    </source>
</evidence>
<dbReference type="RefSeq" id="XP_010253945.1">
    <property type="nucleotide sequence ID" value="XM_010255643.1"/>
</dbReference>
<dbReference type="Proteomes" id="UP000189703">
    <property type="component" value="Unplaced"/>
</dbReference>
<feature type="region of interest" description="Disordered" evidence="1">
    <location>
        <begin position="389"/>
        <end position="412"/>
    </location>
</feature>
<feature type="region of interest" description="Disordered" evidence="1">
    <location>
        <begin position="442"/>
        <end position="463"/>
    </location>
</feature>
<dbReference type="RefSeq" id="XP_010253944.1">
    <property type="nucleotide sequence ID" value="XM_010255642.1"/>
</dbReference>
<gene>
    <name evidence="3 4" type="primary">LOC104595071</name>
</gene>
<dbReference type="Pfam" id="PF03004">
    <property type="entry name" value="Transposase_24"/>
    <property type="match status" value="1"/>
</dbReference>
<feature type="compositionally biased region" description="Low complexity" evidence="1">
    <location>
        <begin position="73"/>
        <end position="86"/>
    </location>
</feature>
<dbReference type="KEGG" id="nnu:104595071"/>
<proteinExistence type="predicted"/>
<accession>A0A1U7ZXQ3</accession>
<dbReference type="eggNOG" id="ENOG502S42M">
    <property type="taxonomic scope" value="Eukaryota"/>
</dbReference>
<dbReference type="OrthoDB" id="1913335at2759"/>
<feature type="compositionally biased region" description="Low complexity" evidence="1">
    <location>
        <begin position="394"/>
        <end position="406"/>
    </location>
</feature>
<evidence type="ECO:0000313" key="4">
    <source>
        <dbReference type="RefSeq" id="XP_010253945.1"/>
    </source>
</evidence>
<protein>
    <submittedName>
        <fullName evidence="3 4">Uncharacterized protein LOC104595071 isoform X1</fullName>
    </submittedName>
</protein>
<keyword evidence="2" id="KW-1185">Reference proteome</keyword>
<dbReference type="InterPro" id="IPR004252">
    <property type="entry name" value="Probable_transposase_24"/>
</dbReference>
<feature type="region of interest" description="Disordered" evidence="1">
    <location>
        <begin position="1"/>
        <end position="105"/>
    </location>
</feature>
<evidence type="ECO:0000256" key="1">
    <source>
        <dbReference type="SAM" id="MobiDB-lite"/>
    </source>
</evidence>
<name>A0A1U7ZXQ3_NELNU</name>
<dbReference type="OMA" id="WSMANIF"/>